<evidence type="ECO:0000256" key="7">
    <source>
        <dbReference type="ARBA" id="ARBA00023065"/>
    </source>
</evidence>
<keyword evidence="14" id="KW-1185">Reference proteome</keyword>
<keyword evidence="5 11" id="KW-1133">Transmembrane helix</keyword>
<evidence type="ECO:0000256" key="3">
    <source>
        <dbReference type="ARBA" id="ARBA00022475"/>
    </source>
</evidence>
<evidence type="ECO:0000256" key="1">
    <source>
        <dbReference type="ARBA" id="ARBA00004651"/>
    </source>
</evidence>
<evidence type="ECO:0000256" key="5">
    <source>
        <dbReference type="ARBA" id="ARBA00022989"/>
    </source>
</evidence>
<keyword evidence="4 11" id="KW-0812">Transmembrane</keyword>
<feature type="transmembrane region" description="Helical" evidence="11">
    <location>
        <begin position="425"/>
        <end position="446"/>
    </location>
</feature>
<evidence type="ECO:0000256" key="4">
    <source>
        <dbReference type="ARBA" id="ARBA00022692"/>
    </source>
</evidence>
<dbReference type="PANTHER" id="PTHR10110:SF86">
    <property type="entry name" value="SODIUM_HYDROGEN EXCHANGER 7"/>
    <property type="match status" value="1"/>
</dbReference>
<dbReference type="InterPro" id="IPR006153">
    <property type="entry name" value="Cation/H_exchanger_TM"/>
</dbReference>
<keyword evidence="6" id="KW-0915">Sodium</keyword>
<feature type="transmembrane region" description="Helical" evidence="11">
    <location>
        <begin position="269"/>
        <end position="287"/>
    </location>
</feature>
<evidence type="ECO:0000256" key="11">
    <source>
        <dbReference type="SAM" id="Phobius"/>
    </source>
</evidence>
<gene>
    <name evidence="13" type="ORF">ELQ94_05090</name>
</gene>
<keyword evidence="3" id="KW-1003">Cell membrane</keyword>
<organism evidence="13 14">
    <name type="scientific">Labedella endophytica</name>
    <dbReference type="NCBI Taxonomy" id="1523160"/>
    <lineage>
        <taxon>Bacteria</taxon>
        <taxon>Bacillati</taxon>
        <taxon>Actinomycetota</taxon>
        <taxon>Actinomycetes</taxon>
        <taxon>Micrococcales</taxon>
        <taxon>Microbacteriaceae</taxon>
        <taxon>Labedella</taxon>
    </lineage>
</organism>
<feature type="compositionally biased region" description="Basic and acidic residues" evidence="10">
    <location>
        <begin position="567"/>
        <end position="577"/>
    </location>
</feature>
<keyword evidence="9" id="KW-0739">Sodium transport</keyword>
<feature type="transmembrane region" description="Helical" evidence="11">
    <location>
        <begin position="180"/>
        <end position="201"/>
    </location>
</feature>
<keyword evidence="7" id="KW-0406">Ion transport</keyword>
<sequence length="636" mass="67773">MEILVVGVSALLVIAGATALGPRLRIASPLILVVLGIVVSFLPVLPDFEVDPEWILAGILPPLLYSAAVSMPAMNFRRELNAIGGLSIVLVVVSAVVLGAFFAWVIPGLGIWWGIALGAIVSPTDAVATSIVRRLGVGGRIVSVLQGESLLNDATALVLLRSAIAAAAASVTFWEVAGDFFYAVAIAVVFGFLVGHVNLWVRQRVTDSTVNTVISFTVPFLASIPAELLGASGLVAAVVAGLITGHGAARRLSPQHRASDAQNWRMVELVLEGGIFLIMGLELSALVQDVEAAHEGVHVAVFVALGALLLTVVVRMAFVASLLYTLRRRRLRRERVAPRVEEWNEKLGSDDTPTEWPFGRGAPMTDERVQSTRTRLRRFIADTDYYLSAPLGWREGGVLVWAGMRGAVTLAAAQTLPSDTPNRSLLVLVAFVVAAASLILQGGTLARVVRWLKPVGGDAESQYAQRGAILELLATVSRRVRQEEGQDPVGESMPEGAKARASDEPGSSDSVPSGSVTEGTESDDALSPDEEEREMLDPLAADRAMSAERESHDRGSGDTASDPALSDEDRERGERLERHARRRALTRAVIVAQRDALLDARDDGTFDAESLDAALATLDAAQISVELQGGPSNDER</sequence>
<feature type="compositionally biased region" description="Basic and acidic residues" evidence="10">
    <location>
        <begin position="545"/>
        <end position="556"/>
    </location>
</feature>
<evidence type="ECO:0000256" key="2">
    <source>
        <dbReference type="ARBA" id="ARBA00022448"/>
    </source>
</evidence>
<reference evidence="13 14" key="1">
    <citation type="submission" date="2018-12" db="EMBL/GenBank/DDBJ databases">
        <authorList>
            <person name="Li F."/>
        </authorList>
    </citation>
    <scope>NUCLEOTIDE SEQUENCE [LARGE SCALE GENOMIC DNA]</scope>
    <source>
        <strain evidence="13 14">EGI 6500705</strain>
    </source>
</reference>
<evidence type="ECO:0000256" key="10">
    <source>
        <dbReference type="SAM" id="MobiDB-lite"/>
    </source>
</evidence>
<name>A0A3S0XMW8_9MICO</name>
<dbReference type="Proteomes" id="UP000274909">
    <property type="component" value="Unassembled WGS sequence"/>
</dbReference>
<comment type="caution">
    <text evidence="13">The sequence shown here is derived from an EMBL/GenBank/DDBJ whole genome shotgun (WGS) entry which is preliminary data.</text>
</comment>
<dbReference type="OrthoDB" id="57886at2"/>
<dbReference type="GO" id="GO:0015385">
    <property type="term" value="F:sodium:proton antiporter activity"/>
    <property type="evidence" value="ECO:0007669"/>
    <property type="project" value="InterPro"/>
</dbReference>
<feature type="region of interest" description="Disordered" evidence="10">
    <location>
        <begin position="481"/>
        <end position="583"/>
    </location>
</feature>
<evidence type="ECO:0000313" key="14">
    <source>
        <dbReference type="Proteomes" id="UP000274909"/>
    </source>
</evidence>
<dbReference type="GO" id="GO:0098719">
    <property type="term" value="P:sodium ion import across plasma membrane"/>
    <property type="evidence" value="ECO:0007669"/>
    <property type="project" value="TreeGrafter"/>
</dbReference>
<dbReference type="Pfam" id="PF00999">
    <property type="entry name" value="Na_H_Exchanger"/>
    <property type="match status" value="2"/>
</dbReference>
<protein>
    <submittedName>
        <fullName evidence="13">Sodium:proton antiporter</fullName>
    </submittedName>
</protein>
<feature type="transmembrane region" description="Helical" evidence="11">
    <location>
        <begin position="80"/>
        <end position="105"/>
    </location>
</feature>
<keyword evidence="8 11" id="KW-0472">Membrane</keyword>
<dbReference type="PANTHER" id="PTHR10110">
    <property type="entry name" value="SODIUM/HYDROGEN EXCHANGER"/>
    <property type="match status" value="1"/>
</dbReference>
<feature type="transmembrane region" description="Helical" evidence="11">
    <location>
        <begin position="111"/>
        <end position="133"/>
    </location>
</feature>
<evidence type="ECO:0000313" key="13">
    <source>
        <dbReference type="EMBL" id="RUR00921.1"/>
    </source>
</evidence>
<accession>A0A3S0XMW8</accession>
<dbReference type="GO" id="GO:0005886">
    <property type="term" value="C:plasma membrane"/>
    <property type="evidence" value="ECO:0007669"/>
    <property type="project" value="UniProtKB-SubCell"/>
</dbReference>
<evidence type="ECO:0000256" key="8">
    <source>
        <dbReference type="ARBA" id="ARBA00023136"/>
    </source>
</evidence>
<feature type="compositionally biased region" description="Low complexity" evidence="10">
    <location>
        <begin position="504"/>
        <end position="518"/>
    </location>
</feature>
<dbReference type="AlphaFoldDB" id="A0A3S0XMW8"/>
<dbReference type="RefSeq" id="WP_127047865.1">
    <property type="nucleotide sequence ID" value="NZ_RZGZ01000002.1"/>
</dbReference>
<evidence type="ECO:0000259" key="12">
    <source>
        <dbReference type="Pfam" id="PF00999"/>
    </source>
</evidence>
<feature type="transmembrane region" description="Helical" evidence="11">
    <location>
        <begin position="299"/>
        <end position="326"/>
    </location>
</feature>
<feature type="transmembrane region" description="Helical" evidence="11">
    <location>
        <begin position="231"/>
        <end position="249"/>
    </location>
</feature>
<feature type="transmembrane region" description="Helical" evidence="11">
    <location>
        <begin position="29"/>
        <end position="45"/>
    </location>
</feature>
<feature type="domain" description="Cation/H+ exchanger transmembrane" evidence="12">
    <location>
        <begin position="12"/>
        <end position="326"/>
    </location>
</feature>
<feature type="domain" description="Cation/H+ exchanger transmembrane" evidence="12">
    <location>
        <begin position="390"/>
        <end position="451"/>
    </location>
</feature>
<dbReference type="Gene3D" id="6.10.140.1330">
    <property type="match status" value="1"/>
</dbReference>
<comment type="subcellular location">
    <subcellularLocation>
        <location evidence="1">Cell membrane</location>
        <topology evidence="1">Multi-pass membrane protein</topology>
    </subcellularLocation>
</comment>
<feature type="compositionally biased region" description="Acidic residues" evidence="10">
    <location>
        <begin position="520"/>
        <end position="534"/>
    </location>
</feature>
<evidence type="ECO:0000256" key="9">
    <source>
        <dbReference type="ARBA" id="ARBA00023201"/>
    </source>
</evidence>
<proteinExistence type="predicted"/>
<dbReference type="EMBL" id="RZGZ01000002">
    <property type="protein sequence ID" value="RUR00921.1"/>
    <property type="molecule type" value="Genomic_DNA"/>
</dbReference>
<dbReference type="GO" id="GO:0015386">
    <property type="term" value="F:potassium:proton antiporter activity"/>
    <property type="evidence" value="ECO:0007669"/>
    <property type="project" value="TreeGrafter"/>
</dbReference>
<dbReference type="GO" id="GO:0051453">
    <property type="term" value="P:regulation of intracellular pH"/>
    <property type="evidence" value="ECO:0007669"/>
    <property type="project" value="TreeGrafter"/>
</dbReference>
<dbReference type="InterPro" id="IPR018422">
    <property type="entry name" value="Cation/H_exchanger_CPA1"/>
</dbReference>
<keyword evidence="2" id="KW-0813">Transport</keyword>
<evidence type="ECO:0000256" key="6">
    <source>
        <dbReference type="ARBA" id="ARBA00023053"/>
    </source>
</evidence>